<dbReference type="InterPro" id="IPR000330">
    <property type="entry name" value="SNF2_N"/>
</dbReference>
<feature type="coiled-coil region" evidence="5">
    <location>
        <begin position="869"/>
        <end position="926"/>
    </location>
</feature>
<dbReference type="SMART" id="SM00490">
    <property type="entry name" value="HELICc"/>
    <property type="match status" value="1"/>
</dbReference>
<dbReference type="PROSITE" id="PS51192">
    <property type="entry name" value="HELICASE_ATP_BIND_1"/>
    <property type="match status" value="1"/>
</dbReference>
<evidence type="ECO:0000256" key="3">
    <source>
        <dbReference type="ARBA" id="ARBA00022806"/>
    </source>
</evidence>
<dbReference type="Gene3D" id="3.40.50.300">
    <property type="entry name" value="P-loop containing nucleotide triphosphate hydrolases"/>
    <property type="match status" value="1"/>
</dbReference>
<dbReference type="SMART" id="SM00487">
    <property type="entry name" value="DEXDc"/>
    <property type="match status" value="1"/>
</dbReference>
<feature type="domain" description="Helicase C-terminal" evidence="7">
    <location>
        <begin position="412"/>
        <end position="591"/>
    </location>
</feature>
<dbReference type="InterPro" id="IPR014001">
    <property type="entry name" value="Helicase_ATP-bd"/>
</dbReference>
<dbReference type="PANTHER" id="PTHR45766:SF6">
    <property type="entry name" value="SWI_SNF-RELATED MATRIX-ASSOCIATED ACTIN-DEPENDENT REGULATOR OF CHROMATIN SUBFAMILY A-LIKE PROTEIN 1"/>
    <property type="match status" value="1"/>
</dbReference>
<evidence type="ECO:0000256" key="1">
    <source>
        <dbReference type="ARBA" id="ARBA00022741"/>
    </source>
</evidence>
<dbReference type="InterPro" id="IPR049730">
    <property type="entry name" value="SNF2/RAD54-like_C"/>
</dbReference>
<gene>
    <name evidence="8" type="ORF">AB4876_14045</name>
</gene>
<comment type="caution">
    <text evidence="8">The sequence shown here is derived from an EMBL/GenBank/DDBJ whole genome shotgun (WGS) entry which is preliminary data.</text>
</comment>
<dbReference type="InterPro" id="IPR038718">
    <property type="entry name" value="SNF2-like_sf"/>
</dbReference>
<keyword evidence="5" id="KW-0175">Coiled coil</keyword>
<dbReference type="PROSITE" id="PS51194">
    <property type="entry name" value="HELICASE_CTER"/>
    <property type="match status" value="1"/>
</dbReference>
<dbReference type="CDD" id="cd18793">
    <property type="entry name" value="SF2_C_SNF"/>
    <property type="match status" value="1"/>
</dbReference>
<keyword evidence="1" id="KW-0547">Nucleotide-binding</keyword>
<evidence type="ECO:0000256" key="4">
    <source>
        <dbReference type="ARBA" id="ARBA00022840"/>
    </source>
</evidence>
<evidence type="ECO:0000259" key="6">
    <source>
        <dbReference type="PROSITE" id="PS51192"/>
    </source>
</evidence>
<dbReference type="InterPro" id="IPR057342">
    <property type="entry name" value="DEXDc_RapA"/>
</dbReference>
<proteinExistence type="predicted"/>
<sequence length="959" mass="110582">MQITDYHAKYFAYDLTRQRRGDAVDRIGQSLFDASVDLNPHQIDAALFALQNPLVKGVVLADEVGLGKTIEAALVLAQYWAERRRRLIVVCPAALRKQWANELSEKFHLQSQVLDDKTWKMLRKEGVADPFNQQLVTIVSYNFATRMADKLRTIPWDLVVFDEAHKLRNAHRENHRTGQAMRQAFGSTRKLLLTATPLQNSLMELYGLSTVIDEQLFGDATSFRRQYMRGGEDIEGLRERIKEFTKRTLRRQVLEYIRYTERRALTIPFTPSDDEQRLYHLVSGYLQREGSYGVPRQQRHLVTLVVRKLLASSTSAIINTLETMIKRLKTLEQEQDADDNWLEDLISDDDLEDEVFEEVGDAAPEYEAEPEGVATAPIVLDKLRSEIAELEQYLELALRITEDVKSAALLSALEQGFEHMSKMGAERKAVIFTESRRTQIYLRQYLEARGFLSKTVSFSGSNNDAASTAIYQRWLLANADSDQVTGSPAVDRRTALIDYFREDAEILIATEAAAEGVNLQFCSLVINYDLPWNPQRIEQRIGRCHRYGQRFDVVVINFLNKRNDADRRVLELLTEKFHLFDGLFGASDEVLGRIESGVDFEKRIASIYNSCRSLEEIEQAFDALQKELEASIQQKMHETQEKLLEHFDSQIHDLLKVQHQRAEQQLDRIGRLFWRLTRHQLVDVASFDDDRLRFELPAPPLKSVAGGSYALIQKGKPVPEHCHLYRLSHPLGEYVLDTGRRLVTPVRELRFHLSEHKTKMSALEGYVGKSGWLELNQLELDSFQREEHLVFTAVTDEHVLVDQELCEQLFQLEASSTELESVDATVTLDYLADTAKRQLDASLSRALDENGEYFQRERDKLDAWAADQLLSVEGKLEDTRAKLKETKRQARLASTVEAQKVAQESIKQLERQQRRERQQIFDAEDEIEARRDSLIDALEQQMHRQSSSHQLFRIRWRVV</sequence>
<keyword evidence="9" id="KW-1185">Reference proteome</keyword>
<accession>A0ABV3U809</accession>
<evidence type="ECO:0000259" key="7">
    <source>
        <dbReference type="PROSITE" id="PS51194"/>
    </source>
</evidence>
<dbReference type="InterPro" id="IPR027417">
    <property type="entry name" value="P-loop_NTPase"/>
</dbReference>
<dbReference type="Proteomes" id="UP001557485">
    <property type="component" value="Unassembled WGS sequence"/>
</dbReference>
<keyword evidence="4" id="KW-0067">ATP-binding</keyword>
<dbReference type="Pfam" id="PF00176">
    <property type="entry name" value="SNF2-rel_dom"/>
    <property type="match status" value="1"/>
</dbReference>
<dbReference type="Pfam" id="PF00271">
    <property type="entry name" value="Helicase_C"/>
    <property type="match status" value="1"/>
</dbReference>
<evidence type="ECO:0000256" key="2">
    <source>
        <dbReference type="ARBA" id="ARBA00022801"/>
    </source>
</evidence>
<dbReference type="Gene3D" id="3.40.50.10810">
    <property type="entry name" value="Tandem AAA-ATPase domain"/>
    <property type="match status" value="1"/>
</dbReference>
<keyword evidence="3" id="KW-0347">Helicase</keyword>
<keyword evidence="2" id="KW-0378">Hydrolase</keyword>
<dbReference type="SUPFAM" id="SSF52540">
    <property type="entry name" value="P-loop containing nucleoside triphosphate hydrolases"/>
    <property type="match status" value="2"/>
</dbReference>
<dbReference type="InterPro" id="IPR001650">
    <property type="entry name" value="Helicase_C-like"/>
</dbReference>
<evidence type="ECO:0000313" key="8">
    <source>
        <dbReference type="EMBL" id="MEX1670039.1"/>
    </source>
</evidence>
<reference evidence="8 9" key="1">
    <citation type="journal article" date="2011" name="Int. J. Syst. Evol. Microbiol.">
        <title>Zhongshania antarctica gen. nov., sp. nov. and Zhongshania guokunii sp. nov., gammaproteobacteria respectively isolated from coastal attached (fast) ice and surface seawater of the Antarctic.</title>
        <authorList>
            <person name="Li H.J."/>
            <person name="Zhang X.Y."/>
            <person name="Chen C.X."/>
            <person name="Zhang Y.J."/>
            <person name="Gao Z.M."/>
            <person name="Yu Y."/>
            <person name="Chen X.L."/>
            <person name="Chen B."/>
            <person name="Zhang Y.Z."/>
        </authorList>
    </citation>
    <scope>NUCLEOTIDE SEQUENCE [LARGE SCALE GENOMIC DNA]</scope>
    <source>
        <strain evidence="8 9">ZS6-22T</strain>
    </source>
</reference>
<dbReference type="PANTHER" id="PTHR45766">
    <property type="entry name" value="DNA ANNEALING HELICASE AND ENDONUCLEASE ZRANB3 FAMILY MEMBER"/>
    <property type="match status" value="1"/>
</dbReference>
<evidence type="ECO:0000256" key="5">
    <source>
        <dbReference type="SAM" id="Coils"/>
    </source>
</evidence>
<evidence type="ECO:0000313" key="9">
    <source>
        <dbReference type="Proteomes" id="UP001557485"/>
    </source>
</evidence>
<dbReference type="CDD" id="cd18011">
    <property type="entry name" value="DEXDc_RapA"/>
    <property type="match status" value="1"/>
</dbReference>
<name>A0ABV3U809_9GAMM</name>
<organism evidence="8 9">
    <name type="scientific">Zhongshania guokunii</name>
    <dbReference type="NCBI Taxonomy" id="641783"/>
    <lineage>
        <taxon>Bacteria</taxon>
        <taxon>Pseudomonadati</taxon>
        <taxon>Pseudomonadota</taxon>
        <taxon>Gammaproteobacteria</taxon>
        <taxon>Cellvibrionales</taxon>
        <taxon>Spongiibacteraceae</taxon>
        <taxon>Zhongshania</taxon>
    </lineage>
</organism>
<dbReference type="RefSeq" id="WP_368382410.1">
    <property type="nucleotide sequence ID" value="NZ_JBFRYA010000012.1"/>
</dbReference>
<feature type="domain" description="Helicase ATP-binding" evidence="6">
    <location>
        <begin position="49"/>
        <end position="215"/>
    </location>
</feature>
<protein>
    <submittedName>
        <fullName evidence="8">SNF2-related protein</fullName>
    </submittedName>
</protein>
<dbReference type="EMBL" id="JBFRYA010000012">
    <property type="protein sequence ID" value="MEX1670039.1"/>
    <property type="molecule type" value="Genomic_DNA"/>
</dbReference>